<evidence type="ECO:0000256" key="2">
    <source>
        <dbReference type="SAM" id="Phobius"/>
    </source>
</evidence>
<keyword evidence="2" id="KW-0812">Transmembrane</keyword>
<evidence type="ECO:0000256" key="1">
    <source>
        <dbReference type="SAM" id="MobiDB-lite"/>
    </source>
</evidence>
<evidence type="ECO:0000313" key="3">
    <source>
        <dbReference type="EMBL" id="KAK7083128.1"/>
    </source>
</evidence>
<dbReference type="Proteomes" id="UP001381693">
    <property type="component" value="Unassembled WGS sequence"/>
</dbReference>
<organism evidence="3 4">
    <name type="scientific">Halocaridina rubra</name>
    <name type="common">Hawaiian red shrimp</name>
    <dbReference type="NCBI Taxonomy" id="373956"/>
    <lineage>
        <taxon>Eukaryota</taxon>
        <taxon>Metazoa</taxon>
        <taxon>Ecdysozoa</taxon>
        <taxon>Arthropoda</taxon>
        <taxon>Crustacea</taxon>
        <taxon>Multicrustacea</taxon>
        <taxon>Malacostraca</taxon>
        <taxon>Eumalacostraca</taxon>
        <taxon>Eucarida</taxon>
        <taxon>Decapoda</taxon>
        <taxon>Pleocyemata</taxon>
        <taxon>Caridea</taxon>
        <taxon>Atyoidea</taxon>
        <taxon>Atyidae</taxon>
        <taxon>Halocaridina</taxon>
    </lineage>
</organism>
<name>A0AAN8XNP6_HALRR</name>
<keyword evidence="2" id="KW-1133">Transmembrane helix</keyword>
<proteinExistence type="predicted"/>
<sequence length="308" mass="34776">MQHGHTGDHVEHVDFDSEGATINDMFLASFIPSSVTPRNSDELEMIVATMQHSCTGNYMGHTDVASVGATTSGTGKRLDGFACVELSLQQNIVINHDEKIKDNDSDNDSGIDSASFLDLQMEDFLKEISDPEIVLPIDGKQYRDTSSMAHCDADDFSVPKISDLGDCYGSCSMRSLENEYPNGDYTKNMDIESPFNTCSSLDYLPVTLPLTREYDVTQSLQSDLSDRTEEESGGINSGFERSAEKATLRRRRKEEMAQKVKEMREKQRSSEKWLEKKRMICNATCLYVVLFFLCFGILALFYQYYYMK</sequence>
<gene>
    <name evidence="3" type="ORF">SK128_018926</name>
</gene>
<keyword evidence="4" id="KW-1185">Reference proteome</keyword>
<dbReference type="AlphaFoldDB" id="A0AAN8XNP6"/>
<reference evidence="3 4" key="1">
    <citation type="submission" date="2023-11" db="EMBL/GenBank/DDBJ databases">
        <title>Halocaridina rubra genome assembly.</title>
        <authorList>
            <person name="Smith C."/>
        </authorList>
    </citation>
    <scope>NUCLEOTIDE SEQUENCE [LARGE SCALE GENOMIC DNA]</scope>
    <source>
        <strain evidence="3">EP-1</strain>
        <tissue evidence="3">Whole</tissue>
    </source>
</reference>
<dbReference type="EMBL" id="JAXCGZ010003803">
    <property type="protein sequence ID" value="KAK7083128.1"/>
    <property type="molecule type" value="Genomic_DNA"/>
</dbReference>
<keyword evidence="2" id="KW-0472">Membrane</keyword>
<accession>A0AAN8XNP6</accession>
<feature type="region of interest" description="Disordered" evidence="1">
    <location>
        <begin position="219"/>
        <end position="263"/>
    </location>
</feature>
<feature type="transmembrane region" description="Helical" evidence="2">
    <location>
        <begin position="286"/>
        <end position="305"/>
    </location>
</feature>
<evidence type="ECO:0000313" key="4">
    <source>
        <dbReference type="Proteomes" id="UP001381693"/>
    </source>
</evidence>
<comment type="caution">
    <text evidence="3">The sequence shown here is derived from an EMBL/GenBank/DDBJ whole genome shotgun (WGS) entry which is preliminary data.</text>
</comment>
<protein>
    <submittedName>
        <fullName evidence="3">Uncharacterized protein</fullName>
    </submittedName>
</protein>
<feature type="compositionally biased region" description="Basic and acidic residues" evidence="1">
    <location>
        <begin position="241"/>
        <end position="263"/>
    </location>
</feature>